<name>A0AAD7ZBN8_DIPPU</name>
<dbReference type="EMBL" id="JASPKZ010009355">
    <property type="protein sequence ID" value="KAJ9577554.1"/>
    <property type="molecule type" value="Genomic_DNA"/>
</dbReference>
<proteinExistence type="predicted"/>
<evidence type="ECO:0000313" key="2">
    <source>
        <dbReference type="EMBL" id="KAJ9577554.1"/>
    </source>
</evidence>
<dbReference type="Proteomes" id="UP001233999">
    <property type="component" value="Unassembled WGS sequence"/>
</dbReference>
<sequence>MASGLVIALIVSATVVQAEVNWDKREFSLPLLNLLDHFGNASHFFHLNKSLSDVARQAISFANETSNKIKSLANETIYNTQRHINKLIQETSSRMKANLENGSFANTVKGIDCLRNGTSAAAMAKKENCKKVIACIKDEANSFIEPVGNLIKIGENGVLLGLKISENLTSCFLHGFKFNSFDLMQNLKCAFRNIAPTLEEIANMTSSIGSNLANIHESFANSMNAITKCPMERMGELTIQLGDIFSNFGKCVDRIYKESNTTAPTNATSLF</sequence>
<feature type="chain" id="PRO_5041951238" description="Secreted protein" evidence="1">
    <location>
        <begin position="19"/>
        <end position="271"/>
    </location>
</feature>
<evidence type="ECO:0008006" key="4">
    <source>
        <dbReference type="Google" id="ProtNLM"/>
    </source>
</evidence>
<keyword evidence="3" id="KW-1185">Reference proteome</keyword>
<dbReference type="AlphaFoldDB" id="A0AAD7ZBN8"/>
<reference evidence="2" key="1">
    <citation type="journal article" date="2023" name="IScience">
        <title>Live-bearing cockroach genome reveals convergent evolutionary mechanisms linked to viviparity in insects and beyond.</title>
        <authorList>
            <person name="Fouks B."/>
            <person name="Harrison M.C."/>
            <person name="Mikhailova A.A."/>
            <person name="Marchal E."/>
            <person name="English S."/>
            <person name="Carruthers M."/>
            <person name="Jennings E.C."/>
            <person name="Chiamaka E.L."/>
            <person name="Frigard R.A."/>
            <person name="Pippel M."/>
            <person name="Attardo G.M."/>
            <person name="Benoit J.B."/>
            <person name="Bornberg-Bauer E."/>
            <person name="Tobe S.S."/>
        </authorList>
    </citation>
    <scope>NUCLEOTIDE SEQUENCE</scope>
    <source>
        <strain evidence="2">Stay&amp;Tobe</strain>
    </source>
</reference>
<organism evidence="2 3">
    <name type="scientific">Diploptera punctata</name>
    <name type="common">Pacific beetle cockroach</name>
    <dbReference type="NCBI Taxonomy" id="6984"/>
    <lineage>
        <taxon>Eukaryota</taxon>
        <taxon>Metazoa</taxon>
        <taxon>Ecdysozoa</taxon>
        <taxon>Arthropoda</taxon>
        <taxon>Hexapoda</taxon>
        <taxon>Insecta</taxon>
        <taxon>Pterygota</taxon>
        <taxon>Neoptera</taxon>
        <taxon>Polyneoptera</taxon>
        <taxon>Dictyoptera</taxon>
        <taxon>Blattodea</taxon>
        <taxon>Blaberoidea</taxon>
        <taxon>Blaberidae</taxon>
        <taxon>Diplopterinae</taxon>
        <taxon>Diploptera</taxon>
    </lineage>
</organism>
<gene>
    <name evidence="2" type="ORF">L9F63_005927</name>
</gene>
<protein>
    <recommendedName>
        <fullName evidence="4">Secreted protein</fullName>
    </recommendedName>
</protein>
<reference evidence="2" key="2">
    <citation type="submission" date="2023-05" db="EMBL/GenBank/DDBJ databases">
        <authorList>
            <person name="Fouks B."/>
        </authorList>
    </citation>
    <scope>NUCLEOTIDE SEQUENCE</scope>
    <source>
        <strain evidence="2">Stay&amp;Tobe</strain>
        <tissue evidence="2">Testes</tissue>
    </source>
</reference>
<feature type="signal peptide" evidence="1">
    <location>
        <begin position="1"/>
        <end position="18"/>
    </location>
</feature>
<comment type="caution">
    <text evidence="2">The sequence shown here is derived from an EMBL/GenBank/DDBJ whole genome shotgun (WGS) entry which is preliminary data.</text>
</comment>
<keyword evidence="1" id="KW-0732">Signal</keyword>
<accession>A0AAD7ZBN8</accession>
<evidence type="ECO:0000256" key="1">
    <source>
        <dbReference type="SAM" id="SignalP"/>
    </source>
</evidence>
<evidence type="ECO:0000313" key="3">
    <source>
        <dbReference type="Proteomes" id="UP001233999"/>
    </source>
</evidence>